<feature type="domain" description="THAP-type" evidence="7">
    <location>
        <begin position="1"/>
        <end position="96"/>
    </location>
</feature>
<sequence>MAITCWAPECNHNNVKDTCKFFRFPLDMKTRRVWLTLLRRDAVPGTGARVCSCHFRDGKKENGPEIFLHSKGKLFEKHHLSPEKRKSRRKMVPSFESEPSTSTRESDSLQVSGKQLKPRVLFELE</sequence>
<dbReference type="Gene3D" id="6.20.210.20">
    <property type="entry name" value="THAP domain"/>
    <property type="match status" value="1"/>
</dbReference>
<evidence type="ECO:0000256" key="1">
    <source>
        <dbReference type="ARBA" id="ARBA00022723"/>
    </source>
</evidence>
<keyword evidence="1" id="KW-0479">Metal-binding</keyword>
<evidence type="ECO:0000256" key="4">
    <source>
        <dbReference type="ARBA" id="ARBA00023125"/>
    </source>
</evidence>
<proteinExistence type="predicted"/>
<name>A0AAV8XHT6_9CUCU</name>
<keyword evidence="4 5" id="KW-0238">DNA-binding</keyword>
<evidence type="ECO:0000256" key="6">
    <source>
        <dbReference type="SAM" id="MobiDB-lite"/>
    </source>
</evidence>
<evidence type="ECO:0000259" key="7">
    <source>
        <dbReference type="PROSITE" id="PS50950"/>
    </source>
</evidence>
<feature type="region of interest" description="Disordered" evidence="6">
    <location>
        <begin position="78"/>
        <end position="113"/>
    </location>
</feature>
<dbReference type="EMBL" id="JAPWTK010000580">
    <property type="protein sequence ID" value="KAJ8938171.1"/>
    <property type="molecule type" value="Genomic_DNA"/>
</dbReference>
<dbReference type="Pfam" id="PF05485">
    <property type="entry name" value="THAP"/>
    <property type="match status" value="1"/>
</dbReference>
<dbReference type="GO" id="GO:0008270">
    <property type="term" value="F:zinc ion binding"/>
    <property type="evidence" value="ECO:0007669"/>
    <property type="project" value="UniProtKB-KW"/>
</dbReference>
<keyword evidence="9" id="KW-1185">Reference proteome</keyword>
<protein>
    <recommendedName>
        <fullName evidence="7">THAP-type domain-containing protein</fullName>
    </recommendedName>
</protein>
<dbReference type="AlphaFoldDB" id="A0AAV8XHT6"/>
<dbReference type="PROSITE" id="PS50950">
    <property type="entry name" value="ZF_THAP"/>
    <property type="match status" value="1"/>
</dbReference>
<feature type="non-terminal residue" evidence="8">
    <location>
        <position position="125"/>
    </location>
</feature>
<dbReference type="InterPro" id="IPR038441">
    <property type="entry name" value="THAP_Znf_sf"/>
</dbReference>
<evidence type="ECO:0000256" key="2">
    <source>
        <dbReference type="ARBA" id="ARBA00022771"/>
    </source>
</evidence>
<evidence type="ECO:0000313" key="8">
    <source>
        <dbReference type="EMBL" id="KAJ8938171.1"/>
    </source>
</evidence>
<keyword evidence="3" id="KW-0862">Zinc</keyword>
<evidence type="ECO:0000313" key="9">
    <source>
        <dbReference type="Proteomes" id="UP001162162"/>
    </source>
</evidence>
<dbReference type="Proteomes" id="UP001162162">
    <property type="component" value="Unassembled WGS sequence"/>
</dbReference>
<gene>
    <name evidence="8" type="ORF">NQ318_011936</name>
</gene>
<accession>A0AAV8XHT6</accession>
<organism evidence="8 9">
    <name type="scientific">Aromia moschata</name>
    <dbReference type="NCBI Taxonomy" id="1265417"/>
    <lineage>
        <taxon>Eukaryota</taxon>
        <taxon>Metazoa</taxon>
        <taxon>Ecdysozoa</taxon>
        <taxon>Arthropoda</taxon>
        <taxon>Hexapoda</taxon>
        <taxon>Insecta</taxon>
        <taxon>Pterygota</taxon>
        <taxon>Neoptera</taxon>
        <taxon>Endopterygota</taxon>
        <taxon>Coleoptera</taxon>
        <taxon>Polyphaga</taxon>
        <taxon>Cucujiformia</taxon>
        <taxon>Chrysomeloidea</taxon>
        <taxon>Cerambycidae</taxon>
        <taxon>Cerambycinae</taxon>
        <taxon>Callichromatini</taxon>
        <taxon>Aromia</taxon>
    </lineage>
</organism>
<evidence type="ECO:0000256" key="3">
    <source>
        <dbReference type="ARBA" id="ARBA00022833"/>
    </source>
</evidence>
<keyword evidence="2 5" id="KW-0863">Zinc-finger</keyword>
<feature type="compositionally biased region" description="Polar residues" evidence="6">
    <location>
        <begin position="97"/>
        <end position="113"/>
    </location>
</feature>
<dbReference type="InterPro" id="IPR006612">
    <property type="entry name" value="THAP_Znf"/>
</dbReference>
<dbReference type="SUPFAM" id="SSF57716">
    <property type="entry name" value="Glucocorticoid receptor-like (DNA-binding domain)"/>
    <property type="match status" value="1"/>
</dbReference>
<dbReference type="GO" id="GO:0003677">
    <property type="term" value="F:DNA binding"/>
    <property type="evidence" value="ECO:0007669"/>
    <property type="project" value="UniProtKB-UniRule"/>
</dbReference>
<evidence type="ECO:0000256" key="5">
    <source>
        <dbReference type="PROSITE-ProRule" id="PRU00309"/>
    </source>
</evidence>
<comment type="caution">
    <text evidence="8">The sequence shown here is derived from an EMBL/GenBank/DDBJ whole genome shotgun (WGS) entry which is preliminary data.</text>
</comment>
<reference evidence="8" key="1">
    <citation type="journal article" date="2023" name="Insect Mol. Biol.">
        <title>Genome sequencing provides insights into the evolution of gene families encoding plant cell wall-degrading enzymes in longhorned beetles.</title>
        <authorList>
            <person name="Shin N.R."/>
            <person name="Okamura Y."/>
            <person name="Kirsch R."/>
            <person name="Pauchet Y."/>
        </authorList>
    </citation>
    <scope>NUCLEOTIDE SEQUENCE</scope>
    <source>
        <strain evidence="8">AMC_N1</strain>
    </source>
</reference>